<evidence type="ECO:0000313" key="4">
    <source>
        <dbReference type="Proteomes" id="UP000190435"/>
    </source>
</evidence>
<gene>
    <name evidence="2" type="ORF">B0181_05435</name>
    <name evidence="3" type="ORF">NCTC10293_02303</name>
</gene>
<organism evidence="2 4">
    <name type="scientific">Moraxella caviae</name>
    <dbReference type="NCBI Taxonomy" id="34060"/>
    <lineage>
        <taxon>Bacteria</taxon>
        <taxon>Pseudomonadati</taxon>
        <taxon>Pseudomonadota</taxon>
        <taxon>Gammaproteobacteria</taxon>
        <taxon>Moraxellales</taxon>
        <taxon>Moraxellaceae</taxon>
        <taxon>Moraxella</taxon>
    </lineage>
</organism>
<feature type="region of interest" description="Disordered" evidence="1">
    <location>
        <begin position="149"/>
        <end position="192"/>
    </location>
</feature>
<dbReference type="EMBL" id="UGQE01000004">
    <property type="protein sequence ID" value="STZ14706.1"/>
    <property type="molecule type" value="Genomic_DNA"/>
</dbReference>
<dbReference type="AlphaFoldDB" id="A0A1T0A3B8"/>
<name>A0A1T0A3B8_9GAMM</name>
<reference evidence="2 4" key="1">
    <citation type="submission" date="2017-02" db="EMBL/GenBank/DDBJ databases">
        <title>Draft genome sequence of Moraxella caviae CCUG 355 type strain.</title>
        <authorList>
            <person name="Engstrom-Jakobsson H."/>
            <person name="Salva-Serra F."/>
            <person name="Thorell K."/>
            <person name="Gonzales-Siles L."/>
            <person name="Karlsson R."/>
            <person name="Boulund F."/>
            <person name="Engstrand L."/>
            <person name="Moore E."/>
        </authorList>
    </citation>
    <scope>NUCLEOTIDE SEQUENCE [LARGE SCALE GENOMIC DNA]</scope>
    <source>
        <strain evidence="2 4">CCUG 355</strain>
    </source>
</reference>
<accession>A0A1T0A3B8</accession>
<sequence length="286" mass="30805">MQTPKTHAKPNKTAIVLPVFGSTLLHAGVFVAVAVFGAVRALPEPSVTQTQLASGAEFNDIKSALAAHIAKNTIAEKQTASTHQKPSASTTQPAAFHDFPRTAQYDTQFDDLANWESTWSSDWDAPAISDDEFAERFAANAEKQAQINALLDDKPRPNPADNTDNNTNTKDSSKTTQNANADGAPATPKVQKIVSKAEREQAGKSAAGRIFTRWEQTQSHAQAGKSLKATISLDAAGNVLQIRFGAGDKELQPFIEQAIRQSSPLHELAGMMESLTIEFNTTPPRD</sequence>
<dbReference type="Proteomes" id="UP000190435">
    <property type="component" value="Unassembled WGS sequence"/>
</dbReference>
<evidence type="ECO:0008006" key="6">
    <source>
        <dbReference type="Google" id="ProtNLM"/>
    </source>
</evidence>
<feature type="compositionally biased region" description="Low complexity" evidence="1">
    <location>
        <begin position="161"/>
        <end position="176"/>
    </location>
</feature>
<dbReference type="EMBL" id="MUXU01000034">
    <property type="protein sequence ID" value="OOR90088.1"/>
    <property type="molecule type" value="Genomic_DNA"/>
</dbReference>
<dbReference type="RefSeq" id="WP_078276488.1">
    <property type="nucleotide sequence ID" value="NZ_CAACXO010000032.1"/>
</dbReference>
<feature type="compositionally biased region" description="Polar residues" evidence="1">
    <location>
        <begin position="76"/>
        <end position="93"/>
    </location>
</feature>
<protein>
    <recommendedName>
        <fullName evidence="6">Protein TolA</fullName>
    </recommendedName>
</protein>
<proteinExistence type="predicted"/>
<reference evidence="3 5" key="2">
    <citation type="submission" date="2018-06" db="EMBL/GenBank/DDBJ databases">
        <authorList>
            <consortium name="Pathogen Informatics"/>
            <person name="Doyle S."/>
        </authorList>
    </citation>
    <scope>NUCLEOTIDE SEQUENCE [LARGE SCALE GENOMIC DNA]</scope>
    <source>
        <strain evidence="3 5">NCTC10293</strain>
    </source>
</reference>
<dbReference type="Proteomes" id="UP000255279">
    <property type="component" value="Unassembled WGS sequence"/>
</dbReference>
<evidence type="ECO:0000313" key="5">
    <source>
        <dbReference type="Proteomes" id="UP000255279"/>
    </source>
</evidence>
<evidence type="ECO:0000256" key="1">
    <source>
        <dbReference type="SAM" id="MobiDB-lite"/>
    </source>
</evidence>
<evidence type="ECO:0000313" key="3">
    <source>
        <dbReference type="EMBL" id="STZ14706.1"/>
    </source>
</evidence>
<dbReference type="STRING" id="34060.B0181_05435"/>
<feature type="region of interest" description="Disordered" evidence="1">
    <location>
        <begin position="76"/>
        <end position="98"/>
    </location>
</feature>
<keyword evidence="4" id="KW-1185">Reference proteome</keyword>
<evidence type="ECO:0000313" key="2">
    <source>
        <dbReference type="EMBL" id="OOR90088.1"/>
    </source>
</evidence>